<dbReference type="SFLD" id="SFLDG01129">
    <property type="entry name" value="C1.5:_HAD__Beta-PGM__Phosphata"/>
    <property type="match status" value="1"/>
</dbReference>
<evidence type="ECO:0000313" key="2">
    <source>
        <dbReference type="Proteomes" id="UP001165561"/>
    </source>
</evidence>
<dbReference type="Gene3D" id="3.40.50.1000">
    <property type="entry name" value="HAD superfamily/HAD-like"/>
    <property type="match status" value="1"/>
</dbReference>
<dbReference type="Proteomes" id="UP001165561">
    <property type="component" value="Unassembled WGS sequence"/>
</dbReference>
<dbReference type="InterPro" id="IPR041492">
    <property type="entry name" value="HAD_2"/>
</dbReference>
<evidence type="ECO:0000313" key="1">
    <source>
        <dbReference type="EMBL" id="MDD9208066.1"/>
    </source>
</evidence>
<dbReference type="PANTHER" id="PTHR43434">
    <property type="entry name" value="PHOSPHOGLYCOLATE PHOSPHATASE"/>
    <property type="match status" value="1"/>
</dbReference>
<reference evidence="1" key="1">
    <citation type="submission" date="2023-02" db="EMBL/GenBank/DDBJ databases">
        <title>Georgenia sp.10Sc9-8, isolated from a soil sample collected from the Taklamakan desert.</title>
        <authorList>
            <person name="Liu S."/>
        </authorList>
    </citation>
    <scope>NUCLEOTIDE SEQUENCE</scope>
    <source>
        <strain evidence="1">10Sc9-8</strain>
    </source>
</reference>
<organism evidence="1 2">
    <name type="scientific">Georgenia halotolerans</name>
    <dbReference type="NCBI Taxonomy" id="3028317"/>
    <lineage>
        <taxon>Bacteria</taxon>
        <taxon>Bacillati</taxon>
        <taxon>Actinomycetota</taxon>
        <taxon>Actinomycetes</taxon>
        <taxon>Micrococcales</taxon>
        <taxon>Bogoriellaceae</taxon>
        <taxon>Georgenia</taxon>
    </lineage>
</organism>
<accession>A0ABT5U198</accession>
<comment type="caution">
    <text evidence="1">The sequence shown here is derived from an EMBL/GenBank/DDBJ whole genome shotgun (WGS) entry which is preliminary data.</text>
</comment>
<dbReference type="InterPro" id="IPR050155">
    <property type="entry name" value="HAD-like_hydrolase_sf"/>
</dbReference>
<sequence length="228" mass="23268">MSDASQATLRPTAVLLDLDGTITDSAPVITGSIAEALAAHGYPVPPAPELLRFVGPPIRMGLMQVGGVAEDEVPEVVATYRSLYARHMHDVDVYPGMRELIADLHGAGVPLAVATSKMRAFAVDILQHAGLAAAFTVICGASADESRSAKADVVADALTGLRQAGVDVSGAVMVGDRHHDVDGAAAHGLPTLLVAWGYAQPGEAAGAHAVVHDADALRALLGGPAPRA</sequence>
<keyword evidence="2" id="KW-1185">Reference proteome</keyword>
<proteinExistence type="predicted"/>
<dbReference type="Pfam" id="PF13419">
    <property type="entry name" value="HAD_2"/>
    <property type="match status" value="1"/>
</dbReference>
<gene>
    <name evidence="1" type="ORF">PU560_16565</name>
</gene>
<dbReference type="InterPro" id="IPR023198">
    <property type="entry name" value="PGP-like_dom2"/>
</dbReference>
<dbReference type="EMBL" id="JARACI010001188">
    <property type="protein sequence ID" value="MDD9208066.1"/>
    <property type="molecule type" value="Genomic_DNA"/>
</dbReference>
<dbReference type="Gene3D" id="1.10.150.240">
    <property type="entry name" value="Putative phosphatase, domain 2"/>
    <property type="match status" value="1"/>
</dbReference>
<dbReference type="InterPro" id="IPR036412">
    <property type="entry name" value="HAD-like_sf"/>
</dbReference>
<protein>
    <submittedName>
        <fullName evidence="1">HAD hydrolase-like protein</fullName>
    </submittedName>
</protein>
<dbReference type="InterPro" id="IPR023214">
    <property type="entry name" value="HAD_sf"/>
</dbReference>
<dbReference type="SUPFAM" id="SSF56784">
    <property type="entry name" value="HAD-like"/>
    <property type="match status" value="1"/>
</dbReference>
<dbReference type="PANTHER" id="PTHR43434:SF20">
    <property type="entry name" value="5'-NUCLEOTIDASE"/>
    <property type="match status" value="1"/>
</dbReference>
<name>A0ABT5U198_9MICO</name>
<dbReference type="SFLD" id="SFLDS00003">
    <property type="entry name" value="Haloacid_Dehalogenase"/>
    <property type="match status" value="1"/>
</dbReference>